<dbReference type="InterPro" id="IPR036390">
    <property type="entry name" value="WH_DNA-bd_sf"/>
</dbReference>
<dbReference type="OrthoDB" id="2730772at2"/>
<sequence>MELQHLQQQLINQLEKDNQETVIHTDIWCIPMYTYEVAYQPVRKKTMDILMKILLFSCQKASFENAEQLSEILLVEPLFIEDLLRKMQKNGLLERQDNVYRLTKKGKRQYGRGIFEETLEPAVIELLYSPVHHQILQGDIDEVLDFDDFPDQLYRYTKEEEVKLINEDFVMKEIQALKRDELEETRQEIKSILSMENTQINDVPCIEFIVKNAENKELFPRVWNTLFNNWDSCLEKEIMEKEKMEWTAKFQSEIK</sequence>
<proteinExistence type="predicted"/>
<reference evidence="1 2" key="1">
    <citation type="submission" date="2019-06" db="EMBL/GenBank/DDBJ databases">
        <title>Genome sequence of Ureibacillus terrenus.</title>
        <authorList>
            <person name="Maclea K.S."/>
            <person name="Simoes M."/>
        </authorList>
    </citation>
    <scope>NUCLEOTIDE SEQUENCE [LARGE SCALE GENOMIC DNA]</scope>
    <source>
        <strain evidence="1 2">ATCC BAA-384</strain>
    </source>
</reference>
<evidence type="ECO:0000313" key="1">
    <source>
        <dbReference type="EMBL" id="TQE88523.1"/>
    </source>
</evidence>
<protein>
    <submittedName>
        <fullName evidence="1">Uncharacterized protein</fullName>
    </submittedName>
</protein>
<gene>
    <name evidence="1" type="ORF">FKZ59_13655</name>
</gene>
<dbReference type="RefSeq" id="WP_141603306.1">
    <property type="nucleotide sequence ID" value="NZ_JARMSB010000004.1"/>
</dbReference>
<comment type="caution">
    <text evidence="1">The sequence shown here is derived from an EMBL/GenBank/DDBJ whole genome shotgun (WGS) entry which is preliminary data.</text>
</comment>
<dbReference type="SUPFAM" id="SSF46785">
    <property type="entry name" value="Winged helix' DNA-binding domain"/>
    <property type="match status" value="1"/>
</dbReference>
<accession>A0A540UWW7</accession>
<organism evidence="1 2">
    <name type="scientific">Ureibacillus terrenus</name>
    <dbReference type="NCBI Taxonomy" id="118246"/>
    <lineage>
        <taxon>Bacteria</taxon>
        <taxon>Bacillati</taxon>
        <taxon>Bacillota</taxon>
        <taxon>Bacilli</taxon>
        <taxon>Bacillales</taxon>
        <taxon>Caryophanaceae</taxon>
        <taxon>Ureibacillus</taxon>
    </lineage>
</organism>
<name>A0A540UWW7_9BACL</name>
<evidence type="ECO:0000313" key="2">
    <source>
        <dbReference type="Proteomes" id="UP000315753"/>
    </source>
</evidence>
<dbReference type="EMBL" id="VIGD01000029">
    <property type="protein sequence ID" value="TQE88523.1"/>
    <property type="molecule type" value="Genomic_DNA"/>
</dbReference>
<keyword evidence="2" id="KW-1185">Reference proteome</keyword>
<dbReference type="Proteomes" id="UP000315753">
    <property type="component" value="Unassembled WGS sequence"/>
</dbReference>
<dbReference type="AlphaFoldDB" id="A0A540UWW7"/>